<dbReference type="InterPro" id="IPR051022">
    <property type="entry name" value="Notch_Cell-Fate_Det"/>
</dbReference>
<dbReference type="EMBL" id="CAJNON010002887">
    <property type="protein sequence ID" value="CAF1518354.1"/>
    <property type="molecule type" value="Genomic_DNA"/>
</dbReference>
<dbReference type="Proteomes" id="UP000663891">
    <property type="component" value="Unassembled WGS sequence"/>
</dbReference>
<dbReference type="PROSITE" id="PS50026">
    <property type="entry name" value="EGF_3"/>
    <property type="match status" value="2"/>
</dbReference>
<evidence type="ECO:0000256" key="4">
    <source>
        <dbReference type="PROSITE-ProRule" id="PRU00076"/>
    </source>
</evidence>
<evidence type="ECO:0000313" key="9">
    <source>
        <dbReference type="EMBL" id="CAF3577424.1"/>
    </source>
</evidence>
<evidence type="ECO:0000256" key="2">
    <source>
        <dbReference type="ARBA" id="ARBA00022737"/>
    </source>
</evidence>
<dbReference type="PROSITE" id="PS01186">
    <property type="entry name" value="EGF_2"/>
    <property type="match status" value="2"/>
</dbReference>
<keyword evidence="5" id="KW-0732">Signal</keyword>
<evidence type="ECO:0000259" key="6">
    <source>
        <dbReference type="PROSITE" id="PS50026"/>
    </source>
</evidence>
<evidence type="ECO:0000313" key="8">
    <source>
        <dbReference type="EMBL" id="CAF1518354.1"/>
    </source>
</evidence>
<protein>
    <recommendedName>
        <fullName evidence="6">EGF-like domain-containing protein</fullName>
    </recommendedName>
</protein>
<dbReference type="Proteomes" id="UP000663860">
    <property type="component" value="Unassembled WGS sequence"/>
</dbReference>
<dbReference type="Proteomes" id="UP000663868">
    <property type="component" value="Unassembled WGS sequence"/>
</dbReference>
<comment type="caution">
    <text evidence="4">Lacks conserved residue(s) required for the propagation of feature annotation.</text>
</comment>
<feature type="domain" description="EGF-like" evidence="6">
    <location>
        <begin position="33"/>
        <end position="73"/>
    </location>
</feature>
<dbReference type="CDD" id="cd00054">
    <property type="entry name" value="EGF_CA"/>
    <property type="match status" value="2"/>
</dbReference>
<keyword evidence="2" id="KW-0677">Repeat</keyword>
<feature type="disulfide bond" evidence="4">
    <location>
        <begin position="115"/>
        <end position="124"/>
    </location>
</feature>
<evidence type="ECO:0000313" key="10">
    <source>
        <dbReference type="Proteomes" id="UP000663860"/>
    </source>
</evidence>
<comment type="caution">
    <text evidence="7">The sequence shown here is derived from an EMBL/GenBank/DDBJ whole genome shotgun (WGS) entry which is preliminary data.</text>
</comment>
<dbReference type="PROSITE" id="PS00022">
    <property type="entry name" value="EGF_1"/>
    <property type="match status" value="2"/>
</dbReference>
<evidence type="ECO:0000256" key="1">
    <source>
        <dbReference type="ARBA" id="ARBA00022536"/>
    </source>
</evidence>
<dbReference type="EMBL" id="CAJNOE010000311">
    <property type="protein sequence ID" value="CAF1139393.1"/>
    <property type="molecule type" value="Genomic_DNA"/>
</dbReference>
<feature type="domain" description="EGF-like" evidence="6">
    <location>
        <begin position="88"/>
        <end position="125"/>
    </location>
</feature>
<keyword evidence="3 4" id="KW-1015">Disulfide bond</keyword>
<reference evidence="7" key="1">
    <citation type="submission" date="2021-02" db="EMBL/GenBank/DDBJ databases">
        <authorList>
            <person name="Nowell W R."/>
        </authorList>
    </citation>
    <scope>NUCLEOTIDE SEQUENCE</scope>
</reference>
<evidence type="ECO:0000313" key="7">
    <source>
        <dbReference type="EMBL" id="CAF1139393.1"/>
    </source>
</evidence>
<sequence length="132" mass="13560">MKTDYTRLLIILVCLIIKCVDVNGSSKQSAISTRATCDPNPCDNGGICVTSPGLGGYFARCDCLAGWTGFLCDNPPDNTGVVIPVAPVGGACPSNHCLNGATCVTTQGGGFRCFCVAGFTGPLCDYPSSSPK</sequence>
<dbReference type="EMBL" id="CAJOBB010000131">
    <property type="protein sequence ID" value="CAF3577424.1"/>
    <property type="molecule type" value="Genomic_DNA"/>
</dbReference>
<evidence type="ECO:0000256" key="3">
    <source>
        <dbReference type="ARBA" id="ARBA00023157"/>
    </source>
</evidence>
<feature type="signal peptide" evidence="5">
    <location>
        <begin position="1"/>
        <end position="24"/>
    </location>
</feature>
<organism evidence="7 10">
    <name type="scientific">Adineta steineri</name>
    <dbReference type="NCBI Taxonomy" id="433720"/>
    <lineage>
        <taxon>Eukaryota</taxon>
        <taxon>Metazoa</taxon>
        <taxon>Spiralia</taxon>
        <taxon>Gnathifera</taxon>
        <taxon>Rotifera</taxon>
        <taxon>Eurotatoria</taxon>
        <taxon>Bdelloidea</taxon>
        <taxon>Adinetida</taxon>
        <taxon>Adinetidae</taxon>
        <taxon>Adineta</taxon>
    </lineage>
</organism>
<dbReference type="PANTHER" id="PTHR24049">
    <property type="entry name" value="CRUMBS FAMILY MEMBER"/>
    <property type="match status" value="1"/>
</dbReference>
<evidence type="ECO:0000256" key="5">
    <source>
        <dbReference type="SAM" id="SignalP"/>
    </source>
</evidence>
<dbReference type="SMART" id="SM00181">
    <property type="entry name" value="EGF"/>
    <property type="match status" value="2"/>
</dbReference>
<gene>
    <name evidence="7" type="ORF">IZO911_LOCUS25138</name>
    <name evidence="9" type="ORF">KXQ929_LOCUS3946</name>
    <name evidence="8" type="ORF">VCS650_LOCUS43151</name>
</gene>
<dbReference type="Pfam" id="PF00008">
    <property type="entry name" value="EGF"/>
    <property type="match status" value="2"/>
</dbReference>
<dbReference type="AlphaFoldDB" id="A0A814RVC4"/>
<keyword evidence="1 4" id="KW-0245">EGF-like domain</keyword>
<name>A0A814RVC4_9BILA</name>
<accession>A0A814RVC4</accession>
<feature type="chain" id="PRO_5036225861" description="EGF-like domain-containing protein" evidence="5">
    <location>
        <begin position="25"/>
        <end position="132"/>
    </location>
</feature>
<dbReference type="Gene3D" id="2.10.25.10">
    <property type="entry name" value="Laminin"/>
    <property type="match status" value="2"/>
</dbReference>
<dbReference type="InterPro" id="IPR000742">
    <property type="entry name" value="EGF"/>
</dbReference>
<dbReference type="SUPFAM" id="SSF57196">
    <property type="entry name" value="EGF/Laminin"/>
    <property type="match status" value="2"/>
</dbReference>
<dbReference type="OrthoDB" id="430340at2759"/>
<feature type="disulfide bond" evidence="4">
    <location>
        <begin position="63"/>
        <end position="72"/>
    </location>
</feature>
<proteinExistence type="predicted"/>